<dbReference type="PROSITE" id="PS50943">
    <property type="entry name" value="HTH_CROC1"/>
    <property type="match status" value="1"/>
</dbReference>
<dbReference type="AlphaFoldDB" id="V6Z054"/>
<dbReference type="Pfam" id="PF01381">
    <property type="entry name" value="HTH_3"/>
    <property type="match status" value="1"/>
</dbReference>
<reference evidence="3 4" key="1">
    <citation type="submission" date="2013-05" db="EMBL/GenBank/DDBJ databases">
        <authorList>
            <person name="Richards V.P."/>
            <person name="Durkin S.A.S."/>
            <person name="Kim M."/>
            <person name="Pavinski Bitar P.D."/>
            <person name="Stanhope M.J."/>
            <person name="Town C.D."/>
            <person name="Venter J.C."/>
        </authorList>
    </citation>
    <scope>NUCLEOTIDE SEQUENCE [LARGE SCALE GENOMIC DNA]</scope>
    <source>
        <strain evidence="3 4">LMG 14747</strain>
    </source>
</reference>
<keyword evidence="1" id="KW-0238">DNA-binding</keyword>
<dbReference type="Gene3D" id="1.10.260.40">
    <property type="entry name" value="lambda repressor-like DNA-binding domains"/>
    <property type="match status" value="1"/>
</dbReference>
<proteinExistence type="predicted"/>
<accession>V6Z054</accession>
<evidence type="ECO:0000313" key="3">
    <source>
        <dbReference type="EMBL" id="ESV54148.1"/>
    </source>
</evidence>
<dbReference type="InterPro" id="IPR010982">
    <property type="entry name" value="Lambda_DNA-bd_dom_sf"/>
</dbReference>
<feature type="domain" description="HTH cro/C1-type" evidence="2">
    <location>
        <begin position="9"/>
        <end position="63"/>
    </location>
</feature>
<name>V6Z054_STRAG</name>
<dbReference type="Proteomes" id="UP000018482">
    <property type="component" value="Unassembled WGS sequence"/>
</dbReference>
<evidence type="ECO:0000313" key="4">
    <source>
        <dbReference type="Proteomes" id="UP000018482"/>
    </source>
</evidence>
<comment type="caution">
    <text evidence="3">The sequence shown here is derived from an EMBL/GenBank/DDBJ whole genome shotgun (WGS) entry which is preliminary data.</text>
</comment>
<dbReference type="SUPFAM" id="SSF47413">
    <property type="entry name" value="lambda repressor-like DNA-binding domains"/>
    <property type="match status" value="1"/>
</dbReference>
<protein>
    <submittedName>
        <fullName evidence="3">XRE family transcriptional regulator</fullName>
    </submittedName>
</protein>
<sequence>MTKTAPNRIKALRKEAGLTQQALADHLGLNRQAISSWERGVNSLRVDHAEKVGQFFRVSAGYVLGLTMDKTDHGLRKR</sequence>
<dbReference type="EMBL" id="ANQC01000036">
    <property type="protein sequence ID" value="ESV54148.1"/>
    <property type="molecule type" value="Genomic_DNA"/>
</dbReference>
<evidence type="ECO:0000259" key="2">
    <source>
        <dbReference type="PROSITE" id="PS50943"/>
    </source>
</evidence>
<organism evidence="3 4">
    <name type="scientific">Streptococcus agalactiae LMG 14747</name>
    <dbReference type="NCBI Taxonomy" id="1154860"/>
    <lineage>
        <taxon>Bacteria</taxon>
        <taxon>Bacillati</taxon>
        <taxon>Bacillota</taxon>
        <taxon>Bacilli</taxon>
        <taxon>Lactobacillales</taxon>
        <taxon>Streptococcaceae</taxon>
        <taxon>Streptococcus</taxon>
    </lineage>
</organism>
<dbReference type="PANTHER" id="PTHR46558:SF11">
    <property type="entry name" value="HTH-TYPE TRANSCRIPTIONAL REGULATOR XRE"/>
    <property type="match status" value="1"/>
</dbReference>
<dbReference type="CDD" id="cd00093">
    <property type="entry name" value="HTH_XRE"/>
    <property type="match status" value="1"/>
</dbReference>
<dbReference type="GO" id="GO:0003677">
    <property type="term" value="F:DNA binding"/>
    <property type="evidence" value="ECO:0007669"/>
    <property type="project" value="UniProtKB-KW"/>
</dbReference>
<evidence type="ECO:0000256" key="1">
    <source>
        <dbReference type="ARBA" id="ARBA00023125"/>
    </source>
</evidence>
<gene>
    <name evidence="3" type="ORF">SAG0136_02505</name>
</gene>
<dbReference type="PANTHER" id="PTHR46558">
    <property type="entry name" value="TRACRIPTIONAL REGULATORY PROTEIN-RELATED-RELATED"/>
    <property type="match status" value="1"/>
</dbReference>
<dbReference type="SMART" id="SM00530">
    <property type="entry name" value="HTH_XRE"/>
    <property type="match status" value="1"/>
</dbReference>
<dbReference type="InterPro" id="IPR001387">
    <property type="entry name" value="Cro/C1-type_HTH"/>
</dbReference>
<dbReference type="eggNOG" id="COG1476">
    <property type="taxonomic scope" value="Bacteria"/>
</dbReference>